<sequence length="110" mass="12773">MYDIASFQPRRHRGFPRIYDAPSPFDLASFRGGFGGLGSFDPWNNTWDTQSFDLPNNIEQATRQHVAAQKDMEKAREKYEEAKKKFEECEKKVQEAERALSFAKQVAVPW</sequence>
<dbReference type="Proteomes" id="UP000249619">
    <property type="component" value="Unassembled WGS sequence"/>
</dbReference>
<keyword evidence="1" id="KW-0175">Coiled coil</keyword>
<evidence type="ECO:0000313" key="3">
    <source>
        <dbReference type="Proteomes" id="UP000249619"/>
    </source>
</evidence>
<dbReference type="EMBL" id="QGDH01000218">
    <property type="protein sequence ID" value="RAR02374.1"/>
    <property type="molecule type" value="Genomic_DNA"/>
</dbReference>
<name>A0A364MSR6_STELY</name>
<keyword evidence="3" id="KW-1185">Reference proteome</keyword>
<dbReference type="AlphaFoldDB" id="A0A364MSR6"/>
<reference evidence="3" key="1">
    <citation type="submission" date="2018-05" db="EMBL/GenBank/DDBJ databases">
        <title>Draft genome sequence of Stemphylium lycopersici strain CIDEFI 213.</title>
        <authorList>
            <person name="Medina R."/>
            <person name="Franco M.E.E."/>
            <person name="Lucentini C.G."/>
            <person name="Saparrat M.C.N."/>
            <person name="Balatti P.A."/>
        </authorList>
    </citation>
    <scope>NUCLEOTIDE SEQUENCE [LARGE SCALE GENOMIC DNA]</scope>
    <source>
        <strain evidence="3">CIDEFI 213</strain>
    </source>
</reference>
<accession>A0A364MSR6</accession>
<protein>
    <submittedName>
        <fullName evidence="2">Uncharacterized protein</fullName>
    </submittedName>
</protein>
<evidence type="ECO:0000313" key="2">
    <source>
        <dbReference type="EMBL" id="RAR02374.1"/>
    </source>
</evidence>
<comment type="caution">
    <text evidence="2">The sequence shown here is derived from an EMBL/GenBank/DDBJ whole genome shotgun (WGS) entry which is preliminary data.</text>
</comment>
<dbReference type="OrthoDB" id="3685572at2759"/>
<proteinExistence type="predicted"/>
<feature type="coiled-coil region" evidence="1">
    <location>
        <begin position="58"/>
        <end position="106"/>
    </location>
</feature>
<gene>
    <name evidence="2" type="ORF">DDE83_008596</name>
</gene>
<organism evidence="2 3">
    <name type="scientific">Stemphylium lycopersici</name>
    <name type="common">Tomato gray leaf spot disease fungus</name>
    <name type="synonym">Thyrospora lycopersici</name>
    <dbReference type="NCBI Taxonomy" id="183478"/>
    <lineage>
        <taxon>Eukaryota</taxon>
        <taxon>Fungi</taxon>
        <taxon>Dikarya</taxon>
        <taxon>Ascomycota</taxon>
        <taxon>Pezizomycotina</taxon>
        <taxon>Dothideomycetes</taxon>
        <taxon>Pleosporomycetidae</taxon>
        <taxon>Pleosporales</taxon>
        <taxon>Pleosporineae</taxon>
        <taxon>Pleosporaceae</taxon>
        <taxon>Stemphylium</taxon>
    </lineage>
</organism>
<evidence type="ECO:0000256" key="1">
    <source>
        <dbReference type="SAM" id="Coils"/>
    </source>
</evidence>